<dbReference type="EMBL" id="CP061799">
    <property type="protein sequence ID" value="QTA79370.1"/>
    <property type="molecule type" value="Genomic_DNA"/>
</dbReference>
<accession>A0A975B5Y9</accession>
<dbReference type="Proteomes" id="UP000663720">
    <property type="component" value="Chromosome"/>
</dbReference>
<reference evidence="1" key="1">
    <citation type="journal article" date="2021" name="Microb. Physiol.">
        <title>Proteogenomic Insights into the Physiology of Marine, Sulfate-Reducing, Filamentous Desulfonema limicola and Desulfonema magnum.</title>
        <authorList>
            <person name="Schnaars V."/>
            <person name="Wohlbrand L."/>
            <person name="Scheve S."/>
            <person name="Hinrichs C."/>
            <person name="Reinhardt R."/>
            <person name="Rabus R."/>
        </authorList>
    </citation>
    <scope>NUCLEOTIDE SEQUENCE</scope>
    <source>
        <strain evidence="1">5ac10</strain>
    </source>
</reference>
<name>A0A975B5Y9_9BACT</name>
<gene>
    <name evidence="1" type="ORF">dnl_16380</name>
</gene>
<dbReference type="KEGG" id="dli:dnl_16380"/>
<organism evidence="1 2">
    <name type="scientific">Desulfonema limicola</name>
    <dbReference type="NCBI Taxonomy" id="45656"/>
    <lineage>
        <taxon>Bacteria</taxon>
        <taxon>Pseudomonadati</taxon>
        <taxon>Thermodesulfobacteriota</taxon>
        <taxon>Desulfobacteria</taxon>
        <taxon>Desulfobacterales</taxon>
        <taxon>Desulfococcaceae</taxon>
        <taxon>Desulfonema</taxon>
    </lineage>
</organism>
<sequence length="45" mass="5005">MKRRLAPAALMSAPNLRTPDYTLIFGFLVIQDLSEVCTFSGQGKF</sequence>
<evidence type="ECO:0000313" key="1">
    <source>
        <dbReference type="EMBL" id="QTA79370.1"/>
    </source>
</evidence>
<proteinExistence type="predicted"/>
<keyword evidence="2" id="KW-1185">Reference proteome</keyword>
<protein>
    <submittedName>
        <fullName evidence="1">Uncharacterized protein</fullName>
    </submittedName>
</protein>
<dbReference type="RefSeq" id="WP_207691131.1">
    <property type="nucleotide sequence ID" value="NZ_CP061799.1"/>
</dbReference>
<evidence type="ECO:0000313" key="2">
    <source>
        <dbReference type="Proteomes" id="UP000663720"/>
    </source>
</evidence>
<dbReference type="AlphaFoldDB" id="A0A975B5Y9"/>